<sequence length="264" mass="29184">MKTILCVVANCLVALLITHPIVAQTAATTWSGQISYEGVRKVDPSQMRIVINGEQVKPGDPNFPTDIPDTRSFGQKTLINGTFAKESRDDQATVVRVRGDGGVPQTRNLPRPFTEQIFVDLQGQKKVTLLTVGKDAEAKTYQAEVPLQRVSGWQLTDQTKKIAGYTCRKATVPYKKETYTVWVTTEIPVTYSPIHELTPETGTVLLIEGSKEQFKATKVDTTSPDASAVKPNAQAQTVTPEQLADLRQKAITDFQQQLQLNERN</sequence>
<keyword evidence="2" id="KW-0732">Signal</keyword>
<dbReference type="AlphaFoldDB" id="A0A926XYR9"/>
<feature type="signal peptide" evidence="2">
    <location>
        <begin position="1"/>
        <end position="23"/>
    </location>
</feature>
<organism evidence="3 4">
    <name type="scientific">Spirosoma profusum</name>
    <dbReference type="NCBI Taxonomy" id="2771354"/>
    <lineage>
        <taxon>Bacteria</taxon>
        <taxon>Pseudomonadati</taxon>
        <taxon>Bacteroidota</taxon>
        <taxon>Cytophagia</taxon>
        <taxon>Cytophagales</taxon>
        <taxon>Cytophagaceae</taxon>
        <taxon>Spirosoma</taxon>
    </lineage>
</organism>
<comment type="caution">
    <text evidence="3">The sequence shown here is derived from an EMBL/GenBank/DDBJ whole genome shotgun (WGS) entry which is preliminary data.</text>
</comment>
<protein>
    <submittedName>
        <fullName evidence="3">GLPGLI family protein</fullName>
    </submittedName>
</protein>
<evidence type="ECO:0000313" key="4">
    <source>
        <dbReference type="Proteomes" id="UP000598820"/>
    </source>
</evidence>
<feature type="region of interest" description="Disordered" evidence="1">
    <location>
        <begin position="220"/>
        <end position="239"/>
    </location>
</feature>
<keyword evidence="4" id="KW-1185">Reference proteome</keyword>
<name>A0A926XYR9_9BACT</name>
<proteinExistence type="predicted"/>
<evidence type="ECO:0000256" key="2">
    <source>
        <dbReference type="SAM" id="SignalP"/>
    </source>
</evidence>
<gene>
    <name evidence="3" type="ORF">IC229_08020</name>
</gene>
<reference evidence="3" key="1">
    <citation type="submission" date="2020-09" db="EMBL/GenBank/DDBJ databases">
        <authorList>
            <person name="Kim M.K."/>
        </authorList>
    </citation>
    <scope>NUCLEOTIDE SEQUENCE</scope>
    <source>
        <strain evidence="3">BT702</strain>
    </source>
</reference>
<dbReference type="InterPro" id="IPR005901">
    <property type="entry name" value="GLPGLI"/>
</dbReference>
<evidence type="ECO:0000256" key="1">
    <source>
        <dbReference type="SAM" id="MobiDB-lite"/>
    </source>
</evidence>
<accession>A0A926XYR9</accession>
<dbReference type="NCBIfam" id="TIGR01200">
    <property type="entry name" value="GLPGLI"/>
    <property type="match status" value="1"/>
</dbReference>
<feature type="chain" id="PRO_5037712486" evidence="2">
    <location>
        <begin position="24"/>
        <end position="264"/>
    </location>
</feature>
<dbReference type="Proteomes" id="UP000598820">
    <property type="component" value="Unassembled WGS sequence"/>
</dbReference>
<dbReference type="EMBL" id="JACWZY010000005">
    <property type="protein sequence ID" value="MBD2700577.1"/>
    <property type="molecule type" value="Genomic_DNA"/>
</dbReference>
<dbReference type="Pfam" id="PF22252">
    <property type="entry name" value="PNGase_F-II_N"/>
    <property type="match status" value="1"/>
</dbReference>
<evidence type="ECO:0000313" key="3">
    <source>
        <dbReference type="EMBL" id="MBD2700577.1"/>
    </source>
</evidence>
<dbReference type="RefSeq" id="WP_190886440.1">
    <property type="nucleotide sequence ID" value="NZ_JACWZY010000005.1"/>
</dbReference>